<feature type="transmembrane region" description="Helical" evidence="2">
    <location>
        <begin position="155"/>
        <end position="177"/>
    </location>
</feature>
<dbReference type="AlphaFoldDB" id="A0A830HCN6"/>
<keyword evidence="2" id="KW-0472">Membrane</keyword>
<protein>
    <submittedName>
        <fullName evidence="3">Uncharacterized protein</fullName>
    </submittedName>
</protein>
<evidence type="ECO:0000313" key="4">
    <source>
        <dbReference type="Proteomes" id="UP000660262"/>
    </source>
</evidence>
<feature type="transmembrane region" description="Helical" evidence="2">
    <location>
        <begin position="122"/>
        <end position="143"/>
    </location>
</feature>
<dbReference type="PANTHER" id="PTHR36042">
    <property type="entry name" value="OS05G0490900 PROTEIN"/>
    <property type="match status" value="1"/>
</dbReference>
<dbReference type="Proteomes" id="UP000660262">
    <property type="component" value="Unassembled WGS sequence"/>
</dbReference>
<evidence type="ECO:0000256" key="1">
    <source>
        <dbReference type="SAM" id="MobiDB-lite"/>
    </source>
</evidence>
<gene>
    <name evidence="3" type="ORF">PPROV_000160200</name>
</gene>
<comment type="caution">
    <text evidence="3">The sequence shown here is derived from an EMBL/GenBank/DDBJ whole genome shotgun (WGS) entry which is preliminary data.</text>
</comment>
<evidence type="ECO:0000256" key="2">
    <source>
        <dbReference type="SAM" id="Phobius"/>
    </source>
</evidence>
<accession>A0A830HCN6</accession>
<dbReference type="OrthoDB" id="2013891at2759"/>
<feature type="compositionally biased region" description="Low complexity" evidence="1">
    <location>
        <begin position="73"/>
        <end position="83"/>
    </location>
</feature>
<dbReference type="PANTHER" id="PTHR36042:SF1">
    <property type="entry name" value="OS05G0490900 PROTEIN"/>
    <property type="match status" value="1"/>
</dbReference>
<feature type="region of interest" description="Disordered" evidence="1">
    <location>
        <begin position="61"/>
        <end position="89"/>
    </location>
</feature>
<keyword evidence="2" id="KW-0812">Transmembrane</keyword>
<reference evidence="3" key="1">
    <citation type="submission" date="2020-10" db="EMBL/GenBank/DDBJ databases">
        <title>Unveiling of a novel bifunctional photoreceptor, Dualchrome1, isolated from a cosmopolitan green alga.</title>
        <authorList>
            <person name="Suzuki S."/>
            <person name="Kawachi M."/>
        </authorList>
    </citation>
    <scope>NUCLEOTIDE SEQUENCE</scope>
    <source>
        <strain evidence="3">NIES 2893</strain>
    </source>
</reference>
<evidence type="ECO:0000313" key="3">
    <source>
        <dbReference type="EMBL" id="GHP02847.1"/>
    </source>
</evidence>
<dbReference type="EMBL" id="BNJQ01000004">
    <property type="protein sequence ID" value="GHP02847.1"/>
    <property type="molecule type" value="Genomic_DNA"/>
</dbReference>
<feature type="compositionally biased region" description="Gly residues" evidence="1">
    <location>
        <begin position="61"/>
        <end position="70"/>
    </location>
</feature>
<keyword evidence="4" id="KW-1185">Reference proteome</keyword>
<sequence>MAVGLSNHFRFVSHTRPCLRPCLGSQLPCRRSDLGSSLGHSYGIRRFSANQKVVCKASGGGGGGFGGGGDPETSSASVSSSTSKPAVNQEVLRRIESEVPAWERGSSQKADGENDDGLPWPLYLLASCIVTIAATGSIFEYGFRNPIFNIVQPDSPLWAPILGWFVFTGYPLAVYLWMKGIAGANEAADRTDEMDGY</sequence>
<name>A0A830HCN6_9CHLO</name>
<keyword evidence="2" id="KW-1133">Transmembrane helix</keyword>
<organism evidence="3 4">
    <name type="scientific">Pycnococcus provasolii</name>
    <dbReference type="NCBI Taxonomy" id="41880"/>
    <lineage>
        <taxon>Eukaryota</taxon>
        <taxon>Viridiplantae</taxon>
        <taxon>Chlorophyta</taxon>
        <taxon>Pseudoscourfieldiophyceae</taxon>
        <taxon>Pseudoscourfieldiales</taxon>
        <taxon>Pycnococcaceae</taxon>
        <taxon>Pycnococcus</taxon>
    </lineage>
</organism>
<proteinExistence type="predicted"/>